<evidence type="ECO:0000256" key="3">
    <source>
        <dbReference type="ARBA" id="ARBA00022538"/>
    </source>
</evidence>
<comment type="subcellular location">
    <subcellularLocation>
        <location evidence="9">Cell membrane</location>
        <topology evidence="9">Multi-pass membrane protein</topology>
    </subcellularLocation>
</comment>
<keyword evidence="7 9" id="KW-0406">Ion transport</keyword>
<evidence type="ECO:0000256" key="4">
    <source>
        <dbReference type="ARBA" id="ARBA00022692"/>
    </source>
</evidence>
<accession>A0A8F5VLN8</accession>
<proteinExistence type="inferred from homology"/>
<feature type="transmembrane region" description="Helical" evidence="9">
    <location>
        <begin position="259"/>
        <end position="280"/>
    </location>
</feature>
<evidence type="ECO:0000256" key="5">
    <source>
        <dbReference type="ARBA" id="ARBA00022958"/>
    </source>
</evidence>
<protein>
    <recommendedName>
        <fullName evidence="9">Potassium-transporting ATPase potassium-binding subunit</fullName>
    </recommendedName>
    <alternativeName>
        <fullName evidence="9">ATP phosphohydrolase [potassium-transporting] A chain</fullName>
    </alternativeName>
    <alternativeName>
        <fullName evidence="9">Potassium-binding and translocating subunit A</fullName>
    </alternativeName>
    <alternativeName>
        <fullName evidence="9">Potassium-translocating ATPase A chain</fullName>
    </alternativeName>
</protein>
<comment type="subunit">
    <text evidence="9">The system is composed of three essential subunits: KdpA, KdpB and KdpC.</text>
</comment>
<name>A0A8F5VLN8_METHU</name>
<organism evidence="10 11">
    <name type="scientific">Methanospirillum hungatei</name>
    <dbReference type="NCBI Taxonomy" id="2203"/>
    <lineage>
        <taxon>Archaea</taxon>
        <taxon>Methanobacteriati</taxon>
        <taxon>Methanobacteriota</taxon>
        <taxon>Stenosarchaea group</taxon>
        <taxon>Methanomicrobia</taxon>
        <taxon>Methanomicrobiales</taxon>
        <taxon>Methanospirillaceae</taxon>
        <taxon>Methanospirillum</taxon>
    </lineage>
</organism>
<comment type="caution">
    <text evidence="9">Lacks conserved residue(s) required for the propagation of feature annotation.</text>
</comment>
<feature type="transmembrane region" description="Helical" evidence="9">
    <location>
        <begin position="71"/>
        <end position="92"/>
    </location>
</feature>
<feature type="transmembrane region" description="Helical" evidence="9">
    <location>
        <begin position="138"/>
        <end position="157"/>
    </location>
</feature>
<feature type="transmembrane region" description="Helical" evidence="9">
    <location>
        <begin position="384"/>
        <end position="404"/>
    </location>
</feature>
<feature type="transmembrane region" description="Helical" evidence="9">
    <location>
        <begin position="6"/>
        <end position="31"/>
    </location>
</feature>
<feature type="transmembrane region" description="Helical" evidence="9">
    <location>
        <begin position="178"/>
        <end position="200"/>
    </location>
</feature>
<keyword evidence="4 9" id="KW-0812">Transmembrane</keyword>
<comment type="similarity">
    <text evidence="9">Belongs to the KdpA family.</text>
</comment>
<dbReference type="InterPro" id="IPR004623">
    <property type="entry name" value="KdpA"/>
</dbReference>
<evidence type="ECO:0000256" key="1">
    <source>
        <dbReference type="ARBA" id="ARBA00022448"/>
    </source>
</evidence>
<keyword evidence="1 9" id="KW-0813">Transport</keyword>
<dbReference type="GO" id="GO:0005886">
    <property type="term" value="C:plasma membrane"/>
    <property type="evidence" value="ECO:0007669"/>
    <property type="project" value="UniProtKB-SubCell"/>
</dbReference>
<comment type="function">
    <text evidence="9">Part of the high-affinity ATP-driven potassium transport (or Kdp) system, which catalyzes the hydrolysis of ATP coupled with the electrogenic transport of potassium into the cytoplasm. This subunit binds the extracellular potassium ions and delivers the ions to the membrane domain of KdpB through an intramembrane tunnel.</text>
</comment>
<sequence length="567" mass="60813">MSPQPIPDLFIIGVFLISLTIIAFFFGTYLYHVFSGRYANTFAGQIERWIYKLTGTDDENEQTWREYARDLLIFNLAGGVLLFILLETQGVLPINVQGFGPVEPLVAFNTAASFMTNTNWQTYTGEVTLSYLSQMAGLTVQNFLSAATGICVAIAVMRGFARKETSKLGIFWVDLTRTIIYILLPLACIFTVLLVSQGVIQNFDPYVQTTGYGTAPGQLIPMGPVASQEAIKELGTNGGGFFNANSANPFENPTALTNLLEIFLILLIPASLPFVFGRFLQKKREGYTLYAVMILLFVISLVILYESEFLGNPETTALGVSGAPMEGKEVRFGLGGSVLFAAATTATSCGAVNTMHDSLTPLAGMIPLVLILLGEIVYGGVGSGFYSIIGFVIIAVFIAGLMIGRTPEYLGKKIGIFEMKMAITAILTSGVIVLIMTALSLVIPGGIMSMQDPGPHGFSELLYAWASMANNNGSAFAGFDAAKTFYLVFGSVAMILGRFIPMIALLALAGSVAGKKTLQAGPGTLPTDTPSFVLWIIMVILIVGVLTFFPFLALGPVAVWFILTGGL</sequence>
<dbReference type="Pfam" id="PF03814">
    <property type="entry name" value="KdpA"/>
    <property type="match status" value="1"/>
</dbReference>
<evidence type="ECO:0000313" key="10">
    <source>
        <dbReference type="EMBL" id="QXO95356.1"/>
    </source>
</evidence>
<dbReference type="EMBL" id="CP077107">
    <property type="protein sequence ID" value="QXO95356.1"/>
    <property type="molecule type" value="Genomic_DNA"/>
</dbReference>
<feature type="transmembrane region" description="Helical" evidence="9">
    <location>
        <begin position="486"/>
        <end position="512"/>
    </location>
</feature>
<dbReference type="AlphaFoldDB" id="A0A8F5VLN8"/>
<feature type="transmembrane region" description="Helical" evidence="9">
    <location>
        <begin position="359"/>
        <end position="378"/>
    </location>
</feature>
<dbReference type="GO" id="GO:0030955">
    <property type="term" value="F:potassium ion binding"/>
    <property type="evidence" value="ECO:0007669"/>
    <property type="project" value="UniProtKB-UniRule"/>
</dbReference>
<keyword evidence="3 9" id="KW-0633">Potassium transport</keyword>
<evidence type="ECO:0000256" key="9">
    <source>
        <dbReference type="HAMAP-Rule" id="MF_00275"/>
    </source>
</evidence>
<dbReference type="PIRSF" id="PIRSF001294">
    <property type="entry name" value="K_ATPaseA"/>
    <property type="match status" value="1"/>
</dbReference>
<feature type="transmembrane region" description="Helical" evidence="9">
    <location>
        <begin position="287"/>
        <end position="305"/>
    </location>
</feature>
<feature type="transmembrane region" description="Helical" evidence="9">
    <location>
        <begin position="425"/>
        <end position="450"/>
    </location>
</feature>
<dbReference type="GO" id="GO:0008556">
    <property type="term" value="F:P-type potassium transmembrane transporter activity"/>
    <property type="evidence" value="ECO:0007669"/>
    <property type="project" value="InterPro"/>
</dbReference>
<feature type="transmembrane region" description="Helical" evidence="9">
    <location>
        <begin position="332"/>
        <end position="352"/>
    </location>
</feature>
<keyword evidence="5 9" id="KW-0630">Potassium</keyword>
<reference evidence="10 11" key="1">
    <citation type="submission" date="2021-06" db="EMBL/GenBank/DDBJ databases">
        <title>Complete genome sequence of the secondary alcohol utilizing methanogen Methanospirillum hungatei strain GP1.</title>
        <authorList>
            <person name="Day L.A."/>
            <person name="Costa K.C."/>
        </authorList>
    </citation>
    <scope>NUCLEOTIDE SEQUENCE [LARGE SCALE GENOMIC DNA]</scope>
    <source>
        <strain evidence="10 11">GP1</strain>
    </source>
</reference>
<dbReference type="HAMAP" id="MF_00275">
    <property type="entry name" value="KdpA"/>
    <property type="match status" value="1"/>
</dbReference>
<evidence type="ECO:0000256" key="2">
    <source>
        <dbReference type="ARBA" id="ARBA00022475"/>
    </source>
</evidence>
<dbReference type="OrthoDB" id="56688at2157"/>
<keyword evidence="2 9" id="KW-1003">Cell membrane</keyword>
<feature type="transmembrane region" description="Helical" evidence="9">
    <location>
        <begin position="532"/>
        <end position="563"/>
    </location>
</feature>
<keyword evidence="6 9" id="KW-1133">Transmembrane helix</keyword>
<evidence type="ECO:0000256" key="8">
    <source>
        <dbReference type="ARBA" id="ARBA00023136"/>
    </source>
</evidence>
<evidence type="ECO:0000256" key="7">
    <source>
        <dbReference type="ARBA" id="ARBA00023065"/>
    </source>
</evidence>
<dbReference type="Proteomes" id="UP000694228">
    <property type="component" value="Chromosome"/>
</dbReference>
<evidence type="ECO:0000256" key="6">
    <source>
        <dbReference type="ARBA" id="ARBA00022989"/>
    </source>
</evidence>
<dbReference type="PANTHER" id="PTHR30607">
    <property type="entry name" value="POTASSIUM-TRANSPORTING ATPASE A CHAIN"/>
    <property type="match status" value="1"/>
</dbReference>
<dbReference type="NCBIfam" id="TIGR00680">
    <property type="entry name" value="kdpA"/>
    <property type="match status" value="1"/>
</dbReference>
<keyword evidence="8 9" id="KW-0472">Membrane</keyword>
<dbReference type="PANTHER" id="PTHR30607:SF2">
    <property type="entry name" value="POTASSIUM-TRANSPORTING ATPASE POTASSIUM-BINDING SUBUNIT"/>
    <property type="match status" value="1"/>
</dbReference>
<feature type="transmembrane region" description="Helical" evidence="9">
    <location>
        <begin position="462"/>
        <end position="479"/>
    </location>
</feature>
<gene>
    <name evidence="9 10" type="primary">kdpA</name>
    <name evidence="10" type="ORF">KSK55_02830</name>
</gene>
<evidence type="ECO:0000313" key="11">
    <source>
        <dbReference type="Proteomes" id="UP000694228"/>
    </source>
</evidence>